<name>A0A671YDQ6_SPAAU</name>
<organism evidence="16 17">
    <name type="scientific">Sparus aurata</name>
    <name type="common">Gilthead sea bream</name>
    <dbReference type="NCBI Taxonomy" id="8175"/>
    <lineage>
        <taxon>Eukaryota</taxon>
        <taxon>Metazoa</taxon>
        <taxon>Chordata</taxon>
        <taxon>Craniata</taxon>
        <taxon>Vertebrata</taxon>
        <taxon>Euteleostomi</taxon>
        <taxon>Actinopterygii</taxon>
        <taxon>Neopterygii</taxon>
        <taxon>Teleostei</taxon>
        <taxon>Neoteleostei</taxon>
        <taxon>Acanthomorphata</taxon>
        <taxon>Eupercaria</taxon>
        <taxon>Spariformes</taxon>
        <taxon>Sparidae</taxon>
        <taxon>Sparus</taxon>
    </lineage>
</organism>
<dbReference type="Pfam" id="PF02463">
    <property type="entry name" value="SMC_N"/>
    <property type="match status" value="2"/>
</dbReference>
<dbReference type="FunFam" id="3.40.50.300:FF:000385">
    <property type="entry name" value="Structural maintenance of chromosomes 2"/>
    <property type="match status" value="1"/>
</dbReference>
<feature type="coiled-coil region" evidence="14">
    <location>
        <begin position="971"/>
        <end position="1019"/>
    </location>
</feature>
<evidence type="ECO:0000256" key="3">
    <source>
        <dbReference type="ARBA" id="ARBA00005231"/>
    </source>
</evidence>
<dbReference type="GO" id="GO:0005524">
    <property type="term" value="F:ATP binding"/>
    <property type="evidence" value="ECO:0007669"/>
    <property type="project" value="UniProtKB-KW"/>
</dbReference>
<reference evidence="16" key="2">
    <citation type="submission" date="2025-08" db="UniProtKB">
        <authorList>
            <consortium name="Ensembl"/>
        </authorList>
    </citation>
    <scope>IDENTIFICATION</scope>
</reference>
<keyword evidence="12" id="KW-0131">Cell cycle</keyword>
<evidence type="ECO:0000313" key="16">
    <source>
        <dbReference type="Ensembl" id="ENSSAUP00010061846.1"/>
    </source>
</evidence>
<feature type="coiled-coil region" evidence="14">
    <location>
        <begin position="403"/>
        <end position="496"/>
    </location>
</feature>
<reference evidence="16" key="3">
    <citation type="submission" date="2025-09" db="UniProtKB">
        <authorList>
            <consortium name="Ensembl"/>
        </authorList>
    </citation>
    <scope>IDENTIFICATION</scope>
</reference>
<keyword evidence="4" id="KW-0158">Chromosome</keyword>
<keyword evidence="5" id="KW-0132">Cell division</keyword>
<evidence type="ECO:0000313" key="17">
    <source>
        <dbReference type="Proteomes" id="UP000472265"/>
    </source>
</evidence>
<dbReference type="SMART" id="SM00968">
    <property type="entry name" value="SMC_hinge"/>
    <property type="match status" value="1"/>
</dbReference>
<keyword evidence="10" id="KW-0226">DNA condensation</keyword>
<dbReference type="AlphaFoldDB" id="A0A671YDQ6"/>
<dbReference type="InterPro" id="IPR024704">
    <property type="entry name" value="SMC"/>
</dbReference>
<evidence type="ECO:0000256" key="1">
    <source>
        <dbReference type="ARBA" id="ARBA00004123"/>
    </source>
</evidence>
<feature type="coiled-coil region" evidence="14">
    <location>
        <begin position="315"/>
        <end position="373"/>
    </location>
</feature>
<dbReference type="InterPro" id="IPR027120">
    <property type="entry name" value="Smc2_ABC"/>
</dbReference>
<keyword evidence="9 14" id="KW-0175">Coiled coil</keyword>
<evidence type="ECO:0000256" key="10">
    <source>
        <dbReference type="ARBA" id="ARBA00023067"/>
    </source>
</evidence>
<keyword evidence="11 13" id="KW-0539">Nucleus</keyword>
<evidence type="ECO:0000256" key="12">
    <source>
        <dbReference type="ARBA" id="ARBA00023306"/>
    </source>
</evidence>
<evidence type="ECO:0000256" key="6">
    <source>
        <dbReference type="ARBA" id="ARBA00022741"/>
    </source>
</evidence>
<dbReference type="GO" id="GO:0030261">
    <property type="term" value="P:chromosome condensation"/>
    <property type="evidence" value="ECO:0007669"/>
    <property type="project" value="UniProtKB-KW"/>
</dbReference>
<dbReference type="Gene3D" id="1.20.1060.20">
    <property type="match status" value="1"/>
</dbReference>
<dbReference type="InterPro" id="IPR003395">
    <property type="entry name" value="RecF/RecN/SMC_N"/>
</dbReference>
<evidence type="ECO:0000256" key="4">
    <source>
        <dbReference type="ARBA" id="ARBA00022454"/>
    </source>
</evidence>
<evidence type="ECO:0000256" key="9">
    <source>
        <dbReference type="ARBA" id="ARBA00023054"/>
    </source>
</evidence>
<keyword evidence="7" id="KW-0498">Mitosis</keyword>
<dbReference type="PIRSF" id="PIRSF005719">
    <property type="entry name" value="SMC"/>
    <property type="match status" value="1"/>
</dbReference>
<dbReference type="PANTHER" id="PTHR43977">
    <property type="entry name" value="STRUCTURAL MAINTENANCE OF CHROMOSOMES PROTEIN 3"/>
    <property type="match status" value="1"/>
</dbReference>
<evidence type="ECO:0000256" key="2">
    <source>
        <dbReference type="ARBA" id="ARBA00004286"/>
    </source>
</evidence>
<gene>
    <name evidence="16" type="primary">SMC2</name>
    <name evidence="16" type="synonym">smc2</name>
</gene>
<keyword evidence="8" id="KW-0067">ATP-binding</keyword>
<evidence type="ECO:0000259" key="15">
    <source>
        <dbReference type="SMART" id="SM00968"/>
    </source>
</evidence>
<evidence type="ECO:0000256" key="13">
    <source>
        <dbReference type="PIRNR" id="PIRNR005719"/>
    </source>
</evidence>
<dbReference type="InterPro" id="IPR010935">
    <property type="entry name" value="SMC_hinge"/>
</dbReference>
<dbReference type="InterPro" id="IPR036277">
    <property type="entry name" value="SMC_hinge_sf"/>
</dbReference>
<dbReference type="Proteomes" id="UP000472265">
    <property type="component" value="Chromosome 1"/>
</dbReference>
<dbReference type="InterPro" id="IPR027417">
    <property type="entry name" value="P-loop_NTPase"/>
</dbReference>
<dbReference type="GO" id="GO:0005694">
    <property type="term" value="C:chromosome"/>
    <property type="evidence" value="ECO:0007669"/>
    <property type="project" value="UniProtKB-SubCell"/>
</dbReference>
<comment type="subcellular location">
    <subcellularLocation>
        <location evidence="2">Chromosome</location>
    </subcellularLocation>
    <subcellularLocation>
        <location evidence="1 13">Nucleus</location>
    </subcellularLocation>
</comment>
<dbReference type="GO" id="GO:0005634">
    <property type="term" value="C:nucleus"/>
    <property type="evidence" value="ECO:0007669"/>
    <property type="project" value="UniProtKB-SubCell"/>
</dbReference>
<feature type="coiled-coil region" evidence="14">
    <location>
        <begin position="665"/>
        <end position="917"/>
    </location>
</feature>
<proteinExistence type="inferred from homology"/>
<dbReference type="GeneTree" id="ENSGT00550000074857"/>
<dbReference type="SUPFAM" id="SSF75553">
    <property type="entry name" value="Smc hinge domain"/>
    <property type="match status" value="1"/>
</dbReference>
<keyword evidence="6" id="KW-0547">Nucleotide-binding</keyword>
<dbReference type="Pfam" id="PF06470">
    <property type="entry name" value="SMC_hinge"/>
    <property type="match status" value="1"/>
</dbReference>
<evidence type="ECO:0000256" key="5">
    <source>
        <dbReference type="ARBA" id="ARBA00022618"/>
    </source>
</evidence>
<evidence type="ECO:0000256" key="11">
    <source>
        <dbReference type="ARBA" id="ARBA00023242"/>
    </source>
</evidence>
<accession>A0A671YDQ6</accession>
<sequence>MHIKSIIVEGFKSYAQRTEINGFDPLFNAITGLNGSGKSNILDSICFLLGISNLSHVRASNLQDLVYKNGQGGITKATVSITFDNSNKSQSPLGFETHDEITVTRQVVIGGRNKYLINGVNANNTRVQDLFCSVGLNVNNPHFLIMQGRITKVLNMNLLRSLAGTRMYECKKLSAQKTIEKKEAKLKEIQTILDEEITPTMQKLQEERSSYLEYQKLMREIQHLSRLYVAWLFVCAEETKAKSAENLKVMQDNITKMQASMAENESKVQELSAQIQELQRKKDQEVNGVLKSLEETLADVQRVDAKAQSALDLKKQNLKDESKKRMELVKSMEEDKKMLVVKEKEVSKLTEQLQALQEEGQKESVALEAAEQHFKAVSAGLSTNEDGEEATLAGQMMTCKNDMSKADTEAKQAQMTLKHAQAELKTKQAEVKKMDGGYKKDQDTLQAVKSSKEKLEAELAKLNYEDGKEESLLDRRRQLSREVAKLKETYERLVSRFPNLRFDYKDPERGWDRSKVKGLLANLITVQDVSYATGLEVVAGGRLYNIVVDTEVTGKKLLEKGELQRRYTIIPLNKISAKTLNDRVVGEDNVHTALSLVGYESDLRKAMEYVFGSTLVCDTLDNAKKVAFDKQVMTKTVTLGGDIFDPQGTLSGGARSQSASVLTSLQEVKDVRDNLNEKEAQLQDTERQLAGLKGTAEKYRQLKQQYELKVEEEQILQAKLQQSSFHQQQEELERLRKAIEESEETLRVTKDVQKRAEEKYKVLENKMKNAEAEREKELKAAQQKLNAAKAKADAFNKKLKQKQQESDAVALELEELQREQTGYEQQIQAVDEAMTAIQEQIDNMACTVSQNKEAVRKAQEELAKQKEVIMAQDKELKGKSTEANKIREQNNEVQLKIKELEHNISKHRKDSQDAADKVSRMLEEHDWIHSERQFFGQPNTSYDFKTNNPREAGQRLKKLEETTTKLERNVNKRAMNMLNEAEERYNDLMKKKRIVENDKAKILQTIEELDQKKNEALNLAWQKVNKDFGSIFSTLLPGATAKLAPPQGGGVLEGLEFKVALGNTWKENLSELSGGQRSLVALSLILAMLLFKPAPIYILDEVDAALDLSHTQNIGQMLRTHFRHSQFVVVSLKDGMFTNANVLFKTKFVDGMSTVSRTFEPLFPPSGIKI</sequence>
<comment type="similarity">
    <text evidence="3">Belongs to the SMC family. SMC2 subfamily.</text>
</comment>
<dbReference type="GO" id="GO:0051301">
    <property type="term" value="P:cell division"/>
    <property type="evidence" value="ECO:0007669"/>
    <property type="project" value="UniProtKB-KW"/>
</dbReference>
<dbReference type="Gene3D" id="3.30.70.1620">
    <property type="match status" value="1"/>
</dbReference>
<evidence type="ECO:0000256" key="7">
    <source>
        <dbReference type="ARBA" id="ARBA00022776"/>
    </source>
</evidence>
<feature type="coiled-coil region" evidence="14">
    <location>
        <begin position="254"/>
        <end position="288"/>
    </location>
</feature>
<dbReference type="SUPFAM" id="SSF52540">
    <property type="entry name" value="P-loop containing nucleoside triphosphate hydrolases"/>
    <property type="match status" value="2"/>
</dbReference>
<dbReference type="CDD" id="cd03273">
    <property type="entry name" value="ABC_SMC2_euk"/>
    <property type="match status" value="1"/>
</dbReference>
<dbReference type="Gene3D" id="3.40.50.300">
    <property type="entry name" value="P-loop containing nucleotide triphosphate hydrolases"/>
    <property type="match status" value="2"/>
</dbReference>
<keyword evidence="17" id="KW-1185">Reference proteome</keyword>
<evidence type="ECO:0000256" key="8">
    <source>
        <dbReference type="ARBA" id="ARBA00022840"/>
    </source>
</evidence>
<dbReference type="GO" id="GO:0016887">
    <property type="term" value="F:ATP hydrolysis activity"/>
    <property type="evidence" value="ECO:0007669"/>
    <property type="project" value="InterPro"/>
</dbReference>
<dbReference type="FunFam" id="1.20.1060.20:FF:000005">
    <property type="entry name" value="Structural maintenance of chromosomes 2"/>
    <property type="match status" value="1"/>
</dbReference>
<dbReference type="Ensembl" id="ENSSAUT00010064865.1">
    <property type="protein sequence ID" value="ENSSAUP00010061846.1"/>
    <property type="gene ID" value="ENSSAUG00010024993.1"/>
</dbReference>
<reference evidence="16" key="1">
    <citation type="submission" date="2021-04" db="EMBL/GenBank/DDBJ databases">
        <authorList>
            <consortium name="Wellcome Sanger Institute Data Sharing"/>
        </authorList>
    </citation>
    <scope>NUCLEOTIDE SEQUENCE [LARGE SCALE GENOMIC DNA]</scope>
</reference>
<feature type="domain" description="SMC hinge" evidence="15">
    <location>
        <begin position="514"/>
        <end position="627"/>
    </location>
</feature>
<evidence type="ECO:0000256" key="14">
    <source>
        <dbReference type="SAM" id="Coils"/>
    </source>
</evidence>
<protein>
    <recommendedName>
        <fullName evidence="13">Structural maintenance of chromosomes protein</fullName>
    </recommendedName>
</protein>